<evidence type="ECO:0000313" key="2">
    <source>
        <dbReference type="EMBL" id="RHZ05437.1"/>
    </source>
</evidence>
<dbReference type="EMBL" id="QUTH01007102">
    <property type="protein sequence ID" value="RHZ05437.1"/>
    <property type="molecule type" value="Genomic_DNA"/>
</dbReference>
<feature type="region of interest" description="Disordered" evidence="1">
    <location>
        <begin position="1"/>
        <end position="171"/>
    </location>
</feature>
<feature type="region of interest" description="Disordered" evidence="1">
    <location>
        <begin position="189"/>
        <end position="215"/>
    </location>
</feature>
<dbReference type="AlphaFoldDB" id="A0A3R6Y944"/>
<evidence type="ECO:0000313" key="3">
    <source>
        <dbReference type="Proteomes" id="UP000285430"/>
    </source>
</evidence>
<proteinExistence type="predicted"/>
<evidence type="ECO:0000256" key="1">
    <source>
        <dbReference type="SAM" id="MobiDB-lite"/>
    </source>
</evidence>
<dbReference type="Proteomes" id="UP000285430">
    <property type="component" value="Unassembled WGS sequence"/>
</dbReference>
<feature type="compositionally biased region" description="Polar residues" evidence="1">
    <location>
        <begin position="152"/>
        <end position="161"/>
    </location>
</feature>
<gene>
    <name evidence="2" type="ORF">DYB37_008046</name>
</gene>
<protein>
    <submittedName>
        <fullName evidence="2">Uncharacterized protein</fullName>
    </submittedName>
</protein>
<feature type="compositionally biased region" description="Polar residues" evidence="1">
    <location>
        <begin position="108"/>
        <end position="123"/>
    </location>
</feature>
<feature type="compositionally biased region" description="Basic and acidic residues" evidence="1">
    <location>
        <begin position="124"/>
        <end position="133"/>
    </location>
</feature>
<sequence length="415" mass="44831">MEDTSPGVVRDSATIEPRTAPGLDDDTKNGMARRLPQTKGVPGSAHKDMQQEGGIQERPEDRLQTEARMLPPSDKRHGPAPGAKATLRQQTDEGRGCDEALGRDKTIGETSGTTGVYTGPSTGDDSRRQTDGSEDKEENALYAEPSKEKSSCRQTEPNTREASALPNGDSLAHRGAASVLSRTLPRVRGPLTTFPEVTSDAEELGAPSRDSTNPVLGSPDPVMACSGAGTVSAITIGSTRAGYSNMEDLRPDSDITPVSTAAQIDAISRGDMAELRDSRHVKNGTTGSGSSGRRLKLEQTIALVATLVYRANGWRWVLRRLLQVCVNEQLLRLRRPPGIPTYTNQFNTTLNIPTAIELYRFTIEQLALLTAKVRLPDPLITPAGYNVRGLETLVMLSCRFAEPSKLRTIANEFGR</sequence>
<comment type="caution">
    <text evidence="2">The sequence shown here is derived from an EMBL/GenBank/DDBJ whole genome shotgun (WGS) entry which is preliminary data.</text>
</comment>
<reference evidence="2 3" key="1">
    <citation type="submission" date="2018-08" db="EMBL/GenBank/DDBJ databases">
        <title>Aphanomyces genome sequencing and annotation.</title>
        <authorList>
            <person name="Minardi D."/>
            <person name="Oidtmann B."/>
            <person name="Van Der Giezen M."/>
            <person name="Studholme D.J."/>
        </authorList>
    </citation>
    <scope>NUCLEOTIDE SEQUENCE [LARGE SCALE GENOMIC DNA]</scope>
    <source>
        <strain evidence="2 3">Da</strain>
    </source>
</reference>
<dbReference type="VEuPathDB" id="FungiDB:H257_10705"/>
<organism evidence="2 3">
    <name type="scientific">Aphanomyces astaci</name>
    <name type="common">Crayfish plague agent</name>
    <dbReference type="NCBI Taxonomy" id="112090"/>
    <lineage>
        <taxon>Eukaryota</taxon>
        <taxon>Sar</taxon>
        <taxon>Stramenopiles</taxon>
        <taxon>Oomycota</taxon>
        <taxon>Saprolegniomycetes</taxon>
        <taxon>Saprolegniales</taxon>
        <taxon>Verrucalvaceae</taxon>
        <taxon>Aphanomyces</taxon>
    </lineage>
</organism>
<name>A0A3R6Y944_APHAT</name>
<feature type="compositionally biased region" description="Basic and acidic residues" evidence="1">
    <location>
        <begin position="90"/>
        <end position="107"/>
    </location>
</feature>
<feature type="compositionally biased region" description="Basic and acidic residues" evidence="1">
    <location>
        <begin position="45"/>
        <end position="65"/>
    </location>
</feature>
<accession>A0A3R6Y944</accession>